<dbReference type="AlphaFoldDB" id="A0A2G1VXD2"/>
<evidence type="ECO:0000313" key="2">
    <source>
        <dbReference type="Proteomes" id="UP000225740"/>
    </source>
</evidence>
<proteinExistence type="predicted"/>
<name>A0A2G1VXD2_9BACT</name>
<accession>A0A2G1VXD2</accession>
<sequence>MIEVSHDLARWLSARRSLELCSFLDNLHTVPATLVREFARTVFSCTFVFVRDARTRRHFLLCGPDVADSFIMDDDPDGLTFATVEVNMGTPEEDIFYEITQRVWSEVYTPLSHFGCVADGIDHGNINQNDTTTLNAIESLSELEECDPRLMVVVAAARIDKALMEMVELYCRDLKRMPGMFMSRIKAAHREALIDERLRSFATKLRLLRNQIVHCDTRQDCMVSGRLARQTEQLCQLSAAVPVWGPCEPIEPQRRFNRRIYAAMLSGVLAFELTFFDDAENVRTKSFELVRDYVFDRPVIARVEE</sequence>
<protein>
    <submittedName>
        <fullName evidence="1">Uncharacterized protein</fullName>
    </submittedName>
</protein>
<dbReference type="Proteomes" id="UP000225740">
    <property type="component" value="Unassembled WGS sequence"/>
</dbReference>
<organism evidence="1 2">
    <name type="scientific">Rhodopirellula bahusiensis</name>
    <dbReference type="NCBI Taxonomy" id="2014065"/>
    <lineage>
        <taxon>Bacteria</taxon>
        <taxon>Pseudomonadati</taxon>
        <taxon>Planctomycetota</taxon>
        <taxon>Planctomycetia</taxon>
        <taxon>Pirellulales</taxon>
        <taxon>Pirellulaceae</taxon>
        <taxon>Rhodopirellula</taxon>
    </lineage>
</organism>
<keyword evidence="2" id="KW-1185">Reference proteome</keyword>
<reference evidence="1 2" key="1">
    <citation type="submission" date="2017-06" db="EMBL/GenBank/DDBJ databases">
        <title>Description of Rhodopirellula bahusiensis sp. nov.</title>
        <authorList>
            <person name="Kizina J."/>
            <person name="Harder J."/>
        </authorList>
    </citation>
    <scope>NUCLEOTIDE SEQUENCE [LARGE SCALE GENOMIC DNA]</scope>
    <source>
        <strain evidence="1 2">SWK21</strain>
    </source>
</reference>
<evidence type="ECO:0000313" key="1">
    <source>
        <dbReference type="EMBL" id="PHQ31391.1"/>
    </source>
</evidence>
<comment type="caution">
    <text evidence="1">The sequence shown here is derived from an EMBL/GenBank/DDBJ whole genome shotgun (WGS) entry which is preliminary data.</text>
</comment>
<dbReference type="EMBL" id="NIZW01000055">
    <property type="protein sequence ID" value="PHQ31391.1"/>
    <property type="molecule type" value="Genomic_DNA"/>
</dbReference>
<gene>
    <name evidence="1" type="ORF">CEE69_31375</name>
</gene>